<dbReference type="Proteomes" id="UP001154329">
    <property type="component" value="Chromosome 3"/>
</dbReference>
<dbReference type="EMBL" id="OU899036">
    <property type="protein sequence ID" value="CAH1730858.1"/>
    <property type="molecule type" value="Genomic_DNA"/>
</dbReference>
<dbReference type="AlphaFoldDB" id="A0A9P0NMQ3"/>
<sequence length="367" mass="42515">MNGTDCGGNGADTFLMPLKKKRCPADDGCPREPVQTDCPPSRNKPSSTRFEDSVEWKWTKCTSESLFRTLGRYYDETWFPTVINEWCQLYYRCNHVTDYWQHRDEWLAGDEEVRLAVWAEVLRHRDQHDANQSEQCDTDLMHIDDRVDAAKIMEIHGALNEANDRIELKRVEVQSTSCVQKPSAAERKRAEVEAAEIALADPDDEPDWVEMRRRMRGSFAALNLARCDVSVELLDHIMIELCKYWANVPELEHTIEPLLERNIMREVQNFRFKLFNVTIDIEPEIELSYQETEEPEPCYIRPRSSSVPPPPPPPPSPVICKRPKPRTASCRSRRPATTKLAEARARQNAARTQDRENASMGQCRDRR</sequence>
<name>A0A9P0NMQ3_APHGO</name>
<feature type="region of interest" description="Disordered" evidence="1">
    <location>
        <begin position="290"/>
        <end position="367"/>
    </location>
</feature>
<accession>A0A9P0NMQ3</accession>
<feature type="compositionally biased region" description="Pro residues" evidence="1">
    <location>
        <begin position="307"/>
        <end position="317"/>
    </location>
</feature>
<protein>
    <submittedName>
        <fullName evidence="2">Uncharacterized protein</fullName>
    </submittedName>
</protein>
<organism evidence="2 3">
    <name type="scientific">Aphis gossypii</name>
    <name type="common">Cotton aphid</name>
    <dbReference type="NCBI Taxonomy" id="80765"/>
    <lineage>
        <taxon>Eukaryota</taxon>
        <taxon>Metazoa</taxon>
        <taxon>Ecdysozoa</taxon>
        <taxon>Arthropoda</taxon>
        <taxon>Hexapoda</taxon>
        <taxon>Insecta</taxon>
        <taxon>Pterygota</taxon>
        <taxon>Neoptera</taxon>
        <taxon>Paraneoptera</taxon>
        <taxon>Hemiptera</taxon>
        <taxon>Sternorrhyncha</taxon>
        <taxon>Aphidomorpha</taxon>
        <taxon>Aphidoidea</taxon>
        <taxon>Aphididae</taxon>
        <taxon>Aphidini</taxon>
        <taxon>Aphis</taxon>
        <taxon>Aphis</taxon>
    </lineage>
</organism>
<keyword evidence="3" id="KW-1185">Reference proteome</keyword>
<feature type="compositionally biased region" description="Basic residues" evidence="1">
    <location>
        <begin position="321"/>
        <end position="336"/>
    </location>
</feature>
<reference evidence="2" key="1">
    <citation type="submission" date="2022-02" db="EMBL/GenBank/DDBJ databases">
        <authorList>
            <person name="King R."/>
        </authorList>
    </citation>
    <scope>NUCLEOTIDE SEQUENCE</scope>
</reference>
<gene>
    <name evidence="2" type="ORF">APHIGO_LOCUS7677</name>
</gene>
<reference evidence="2" key="2">
    <citation type="submission" date="2022-10" db="EMBL/GenBank/DDBJ databases">
        <authorList>
            <consortium name="ENA_rothamsted_submissions"/>
            <consortium name="culmorum"/>
            <person name="King R."/>
        </authorList>
    </citation>
    <scope>NUCLEOTIDE SEQUENCE</scope>
</reference>
<proteinExistence type="predicted"/>
<evidence type="ECO:0000256" key="1">
    <source>
        <dbReference type="SAM" id="MobiDB-lite"/>
    </source>
</evidence>
<feature type="region of interest" description="Disordered" evidence="1">
    <location>
        <begin position="25"/>
        <end position="49"/>
    </location>
</feature>
<evidence type="ECO:0000313" key="2">
    <source>
        <dbReference type="EMBL" id="CAH1730858.1"/>
    </source>
</evidence>
<evidence type="ECO:0000313" key="3">
    <source>
        <dbReference type="Proteomes" id="UP001154329"/>
    </source>
</evidence>